<dbReference type="RefSeq" id="WP_377315870.1">
    <property type="nucleotide sequence ID" value="NZ_JBHUIY010000015.1"/>
</dbReference>
<dbReference type="CDD" id="cd06225">
    <property type="entry name" value="HAMP"/>
    <property type="match status" value="1"/>
</dbReference>
<dbReference type="InterPro" id="IPR003660">
    <property type="entry name" value="HAMP_dom"/>
</dbReference>
<gene>
    <name evidence="7" type="ORF">ACFSNB_09150</name>
</gene>
<dbReference type="EMBL" id="JBHUIY010000015">
    <property type="protein sequence ID" value="MFD2233971.1"/>
    <property type="molecule type" value="Genomic_DNA"/>
</dbReference>
<proteinExistence type="inferred from homology"/>
<accession>A0ABW5CAR8</accession>
<dbReference type="SUPFAM" id="SSF58104">
    <property type="entry name" value="Methyl-accepting chemotaxis protein (MCP) signaling domain"/>
    <property type="match status" value="1"/>
</dbReference>
<dbReference type="InterPro" id="IPR004089">
    <property type="entry name" value="MCPsignal_dom"/>
</dbReference>
<dbReference type="PANTHER" id="PTHR32089:SF112">
    <property type="entry name" value="LYSOZYME-LIKE PROTEIN-RELATED"/>
    <property type="match status" value="1"/>
</dbReference>
<dbReference type="PROSITE" id="PS50885">
    <property type="entry name" value="HAMP"/>
    <property type="match status" value="1"/>
</dbReference>
<dbReference type="SUPFAM" id="SSF158472">
    <property type="entry name" value="HAMP domain-like"/>
    <property type="match status" value="1"/>
</dbReference>
<evidence type="ECO:0000259" key="6">
    <source>
        <dbReference type="PROSITE" id="PS50885"/>
    </source>
</evidence>
<feature type="domain" description="HAMP" evidence="6">
    <location>
        <begin position="211"/>
        <end position="264"/>
    </location>
</feature>
<evidence type="ECO:0000256" key="4">
    <source>
        <dbReference type="SAM" id="Phobius"/>
    </source>
</evidence>
<evidence type="ECO:0000313" key="8">
    <source>
        <dbReference type="Proteomes" id="UP001597296"/>
    </source>
</evidence>
<dbReference type="Gene3D" id="6.10.340.10">
    <property type="match status" value="1"/>
</dbReference>
<reference evidence="8" key="1">
    <citation type="journal article" date="2019" name="Int. J. Syst. Evol. Microbiol.">
        <title>The Global Catalogue of Microorganisms (GCM) 10K type strain sequencing project: providing services to taxonomists for standard genome sequencing and annotation.</title>
        <authorList>
            <consortium name="The Broad Institute Genomics Platform"/>
            <consortium name="The Broad Institute Genome Sequencing Center for Infectious Disease"/>
            <person name="Wu L."/>
            <person name="Ma J."/>
        </authorList>
    </citation>
    <scope>NUCLEOTIDE SEQUENCE [LARGE SCALE GENOMIC DNA]</scope>
    <source>
        <strain evidence="8">KCTC 15012</strain>
    </source>
</reference>
<evidence type="ECO:0000256" key="1">
    <source>
        <dbReference type="ARBA" id="ARBA00023224"/>
    </source>
</evidence>
<dbReference type="Pfam" id="PF00672">
    <property type="entry name" value="HAMP"/>
    <property type="match status" value="1"/>
</dbReference>
<name>A0ABW5CAR8_9PROT</name>
<dbReference type="PROSITE" id="PS50111">
    <property type="entry name" value="CHEMOTAXIS_TRANSDUC_2"/>
    <property type="match status" value="1"/>
</dbReference>
<dbReference type="InterPro" id="IPR004090">
    <property type="entry name" value="Chemotax_Me-accpt_rcpt"/>
</dbReference>
<dbReference type="Pfam" id="PF00015">
    <property type="entry name" value="MCPsignal"/>
    <property type="match status" value="1"/>
</dbReference>
<dbReference type="SMART" id="SM00283">
    <property type="entry name" value="MA"/>
    <property type="match status" value="1"/>
</dbReference>
<keyword evidence="4" id="KW-1133">Transmembrane helix</keyword>
<keyword evidence="4" id="KW-0472">Membrane</keyword>
<dbReference type="Gene3D" id="1.10.287.950">
    <property type="entry name" value="Methyl-accepting chemotaxis protein"/>
    <property type="match status" value="1"/>
</dbReference>
<dbReference type="Proteomes" id="UP001597296">
    <property type="component" value="Unassembled WGS sequence"/>
</dbReference>
<keyword evidence="1 3" id="KW-0807">Transducer</keyword>
<keyword evidence="8" id="KW-1185">Reference proteome</keyword>
<keyword evidence="4" id="KW-0812">Transmembrane</keyword>
<dbReference type="SMART" id="SM00304">
    <property type="entry name" value="HAMP"/>
    <property type="match status" value="2"/>
</dbReference>
<dbReference type="PANTHER" id="PTHR32089">
    <property type="entry name" value="METHYL-ACCEPTING CHEMOTAXIS PROTEIN MCPB"/>
    <property type="match status" value="1"/>
</dbReference>
<feature type="domain" description="Methyl-accepting transducer" evidence="5">
    <location>
        <begin position="298"/>
        <end position="541"/>
    </location>
</feature>
<organism evidence="7 8">
    <name type="scientific">Phaeospirillum tilakii</name>
    <dbReference type="NCBI Taxonomy" id="741673"/>
    <lineage>
        <taxon>Bacteria</taxon>
        <taxon>Pseudomonadati</taxon>
        <taxon>Pseudomonadota</taxon>
        <taxon>Alphaproteobacteria</taxon>
        <taxon>Rhodospirillales</taxon>
        <taxon>Rhodospirillaceae</taxon>
        <taxon>Phaeospirillum</taxon>
    </lineage>
</organism>
<sequence>MKAFCDLPLFQKVVIAPAVGILALVVLAGLVVGNARQQNAAVARLNDVVFTQTERSLDIKDAVAVYHSHLFGLMSAAINESDPSKQAKTIAEINAEMAALNGKIAAAFPAGSGPRQQQMAKLFQTYRDAAQQAVDIGSGEASYGVIMMGEADTQFRALRAELEAWARDLQAERVRVVEQIRADNETGWQRTVAVVGLVSVLTLIVTLVISRQITRPILRLTRTMSALADGQIDIGIEDGHRGDEVGAMARAVLVFKEQAVENRRMEGARHAAEQRAADEKKQDLQRVASALETSVGSVIGSVSRAAANMQSSAQAMADTAASANSEVSNVAAAINQASSNVQTVASAAEQMSASVSEISRRIQESSAIAQQAAAEAERTRAKVQVLDEAAQRIGDIVNLIKAVANQTNLLALNATIEAARAGEVGKGFAVVAAEVKDLARQSSTATEGIAAQVQEIQNATQEAVAAIHGIDGTIATINENATAVAAAIEQQSAAIREITRNTHEAATGTQHVADTMQTVSQVVTSSGQSANQVLSASRELDEQAQVLKDEMSRFVTRIQTAA</sequence>
<feature type="transmembrane region" description="Helical" evidence="4">
    <location>
        <begin position="14"/>
        <end position="35"/>
    </location>
</feature>
<feature type="transmembrane region" description="Helical" evidence="4">
    <location>
        <begin position="191"/>
        <end position="209"/>
    </location>
</feature>
<protein>
    <submittedName>
        <fullName evidence="7">Methyl-accepting chemotaxis protein</fullName>
    </submittedName>
</protein>
<evidence type="ECO:0000313" key="7">
    <source>
        <dbReference type="EMBL" id="MFD2233971.1"/>
    </source>
</evidence>
<evidence type="ECO:0000259" key="5">
    <source>
        <dbReference type="PROSITE" id="PS50111"/>
    </source>
</evidence>
<comment type="similarity">
    <text evidence="2">Belongs to the methyl-accepting chemotaxis (MCP) protein family.</text>
</comment>
<comment type="caution">
    <text evidence="7">The sequence shown here is derived from an EMBL/GenBank/DDBJ whole genome shotgun (WGS) entry which is preliminary data.</text>
</comment>
<dbReference type="PRINTS" id="PR00260">
    <property type="entry name" value="CHEMTRNSDUCR"/>
</dbReference>
<evidence type="ECO:0000256" key="2">
    <source>
        <dbReference type="ARBA" id="ARBA00029447"/>
    </source>
</evidence>
<evidence type="ECO:0000256" key="3">
    <source>
        <dbReference type="PROSITE-ProRule" id="PRU00284"/>
    </source>
</evidence>